<keyword evidence="9" id="KW-1185">Reference proteome</keyword>
<dbReference type="InterPro" id="IPR014883">
    <property type="entry name" value="VRR_NUC"/>
</dbReference>
<comment type="function">
    <text evidence="5">Nuclease required for the repair of DNA interstrand cross-links (ICL). Acts as a 5'-3' exonuclease that anchors at a cut end of DNA and cleaves DNA successively at every third nucleotide, allowing to excise an ICL from one strand through flanking incisions.</text>
</comment>
<evidence type="ECO:0000313" key="8">
    <source>
        <dbReference type="EMBL" id="CBJ26654.1"/>
    </source>
</evidence>
<feature type="region of interest" description="Disordered" evidence="6">
    <location>
        <begin position="1"/>
        <end position="64"/>
    </location>
</feature>
<dbReference type="GO" id="GO:0046872">
    <property type="term" value="F:metal ion binding"/>
    <property type="evidence" value="ECO:0007669"/>
    <property type="project" value="UniProtKB-KW"/>
</dbReference>
<dbReference type="GO" id="GO:0017108">
    <property type="term" value="F:5'-flap endonuclease activity"/>
    <property type="evidence" value="ECO:0007669"/>
    <property type="project" value="TreeGrafter"/>
</dbReference>
<evidence type="ECO:0000256" key="3">
    <source>
        <dbReference type="ARBA" id="ARBA00022801"/>
    </source>
</evidence>
<dbReference type="GO" id="GO:0036297">
    <property type="term" value="P:interstrand cross-link repair"/>
    <property type="evidence" value="ECO:0007669"/>
    <property type="project" value="InterPro"/>
</dbReference>
<sequence length="918" mass="100811">MCQRGCPEEGGSWRQQQEEQVAGRAYSEDGQLSAAVEIKRPCRCGGDDGVADRTDGPAGVSPSMARLGTSVVKASSPSIGDLTDDTARAVTTTTITTATTIAACEATHRQHSDQRPRVSPPETASVFSLAGDVRLRIRGSSDGRSSSSDLSSLSAQWANSATEFYFYRLPGRGGRRWPRGPERQIGLYGGEAAALSLLPCPLIGWSPRPEDVMEALSEGGGSLRAYSISPSEFDTGVADNVRGQEVTPDIPKVKDLGVEQKREAAGGGGRAQAAVDELVRVGYARKRAILGLLTLTPKMEDTCKAVLKIFLGQDWDPQRDVMARITLGLIKMAPMTRRMCPPAMPILWEAQQARNFVATSGLCRGRSSENQGIGVELDGRMSGLVGDLCVKLHLWCYKILRPRGGSRDIELSDLNEVTTNETNGHPASPLVWSGPMAKALGLLGGAVAHSSGTSIGSNVGGTVGGKVDEIAVGDGGGGHRWIAALSREKRTREAACFRLKDAASRVVSVIGSIVEGLQKQKTYEVAVMLLRLMVRSDQGLAGSDYREAAPDLVWAADWVTSKHRGYAYTRLAINLKHLKNPGRRQLETVMEACDDDGVQGGDRVELRERYDFLHKKFGDSQDTPLKERRFRYEEEVLVVNMETQKEGNQRSKSGGRKLYFDKPDVGEPRWGERNSLNVEEVLLRERYRSGGWLGLHCESSLNMFLTVLLLWEEVFDERVHAALPHVIMSSPLDMQDKFFCSRREGLSRRLRTISRSSDEQLWLDVGQRYDRFSGVVAIWCDWNRFPKQQVMEICAAFGGRRLSDLLSTTTTTITQLRFGFPDVVLWRPKSDKGVAESRSGGGSGTGEEEGLDWSAKTHFGLGWEGYGQGWEVQVVEVKSKDDITSHAQKAWLMELENARVPAMVTRVLAEKEASKMLL</sequence>
<evidence type="ECO:0000313" key="9">
    <source>
        <dbReference type="Proteomes" id="UP000002630"/>
    </source>
</evidence>
<evidence type="ECO:0000256" key="5">
    <source>
        <dbReference type="RuleBase" id="RU365033"/>
    </source>
</evidence>
<protein>
    <recommendedName>
        <fullName evidence="5">Fanconi-associated nuclease</fullName>
        <ecNumber evidence="5">3.1.4.1</ecNumber>
    </recommendedName>
</protein>
<evidence type="ECO:0000259" key="7">
    <source>
        <dbReference type="SMART" id="SM00990"/>
    </source>
</evidence>
<dbReference type="GO" id="GO:0008409">
    <property type="term" value="F:5'-3' exonuclease activity"/>
    <property type="evidence" value="ECO:0007669"/>
    <property type="project" value="TreeGrafter"/>
</dbReference>
<comment type="cofactor">
    <cofactor evidence="5">
        <name>Mg(2+)</name>
        <dbReference type="ChEBI" id="CHEBI:18420"/>
    </cofactor>
    <cofactor evidence="5">
        <name>Mn(2+)</name>
        <dbReference type="ChEBI" id="CHEBI:29035"/>
    </cofactor>
</comment>
<comment type="similarity">
    <text evidence="5">Belongs to the FAN1 family.</text>
</comment>
<dbReference type="EMBL" id="FN649740">
    <property type="protein sequence ID" value="CBJ26654.1"/>
    <property type="molecule type" value="Genomic_DNA"/>
</dbReference>
<keyword evidence="1 5" id="KW-0540">Nuclease</keyword>
<evidence type="ECO:0000256" key="2">
    <source>
        <dbReference type="ARBA" id="ARBA00022723"/>
    </source>
</evidence>
<feature type="domain" description="VRR-NUC" evidence="7">
    <location>
        <begin position="753"/>
        <end position="909"/>
    </location>
</feature>
<dbReference type="PANTHER" id="PTHR15749">
    <property type="entry name" value="FANCONI-ASSOCIATED NUCLEASE 1"/>
    <property type="match status" value="1"/>
</dbReference>
<dbReference type="GO" id="GO:0005634">
    <property type="term" value="C:nucleus"/>
    <property type="evidence" value="ECO:0007669"/>
    <property type="project" value="UniProtKB-SubCell"/>
</dbReference>
<dbReference type="PANTHER" id="PTHR15749:SF4">
    <property type="entry name" value="FANCONI-ASSOCIATED NUCLEASE 1"/>
    <property type="match status" value="1"/>
</dbReference>
<evidence type="ECO:0000256" key="4">
    <source>
        <dbReference type="ARBA" id="ARBA00022842"/>
    </source>
</evidence>
<keyword evidence="2 5" id="KW-0479">Metal-binding</keyword>
<dbReference type="STRING" id="2880.D7G0C7"/>
<keyword evidence="3 5" id="KW-0378">Hydrolase</keyword>
<proteinExistence type="inferred from homology"/>
<dbReference type="InterPro" id="IPR033315">
    <property type="entry name" value="Fan1-like"/>
</dbReference>
<dbReference type="EC" id="3.1.4.1" evidence="5"/>
<keyword evidence="5" id="KW-0539">Nucleus</keyword>
<accession>D7G0C7</accession>
<gene>
    <name evidence="8" type="ORF">Esi_0040_0062</name>
</gene>
<dbReference type="eggNOG" id="KOG2143">
    <property type="taxonomic scope" value="Eukaryota"/>
</dbReference>
<dbReference type="AlphaFoldDB" id="D7G0C7"/>
<organism evidence="8 9">
    <name type="scientific">Ectocarpus siliculosus</name>
    <name type="common">Brown alga</name>
    <name type="synonym">Conferva siliculosa</name>
    <dbReference type="NCBI Taxonomy" id="2880"/>
    <lineage>
        <taxon>Eukaryota</taxon>
        <taxon>Sar</taxon>
        <taxon>Stramenopiles</taxon>
        <taxon>Ochrophyta</taxon>
        <taxon>PX clade</taxon>
        <taxon>Phaeophyceae</taxon>
        <taxon>Ectocarpales</taxon>
        <taxon>Ectocarpaceae</taxon>
        <taxon>Ectocarpus</taxon>
    </lineage>
</organism>
<keyword evidence="5" id="KW-0464">Manganese</keyword>
<keyword evidence="4 5" id="KW-0460">Magnesium</keyword>
<keyword evidence="5" id="KW-0234">DNA repair</keyword>
<dbReference type="EMBL" id="FN648597">
    <property type="protein sequence ID" value="CBJ26654.1"/>
    <property type="molecule type" value="Genomic_DNA"/>
</dbReference>
<dbReference type="Proteomes" id="UP000002630">
    <property type="component" value="Linkage Group LG15"/>
</dbReference>
<dbReference type="OrthoDB" id="312891at2759"/>
<evidence type="ECO:0000256" key="6">
    <source>
        <dbReference type="SAM" id="MobiDB-lite"/>
    </source>
</evidence>
<name>D7G0C7_ECTSI</name>
<comment type="catalytic activity">
    <reaction evidence="5">
        <text>Hydrolytically removes 5'-nucleotides successively from the 3'-hydroxy termini of 3'-hydroxy-terminated oligonucleotides.</text>
        <dbReference type="EC" id="3.1.4.1"/>
    </reaction>
</comment>
<reference evidence="8 9" key="1">
    <citation type="journal article" date="2010" name="Nature">
        <title>The Ectocarpus genome and the independent evolution of multicellularity in brown algae.</title>
        <authorList>
            <person name="Cock J.M."/>
            <person name="Sterck L."/>
            <person name="Rouze P."/>
            <person name="Scornet D."/>
            <person name="Allen A.E."/>
            <person name="Amoutzias G."/>
            <person name="Anthouard V."/>
            <person name="Artiguenave F."/>
            <person name="Aury J.M."/>
            <person name="Badger J.H."/>
            <person name="Beszteri B."/>
            <person name="Billiau K."/>
            <person name="Bonnet E."/>
            <person name="Bothwell J.H."/>
            <person name="Bowler C."/>
            <person name="Boyen C."/>
            <person name="Brownlee C."/>
            <person name="Carrano C.J."/>
            <person name="Charrier B."/>
            <person name="Cho G.Y."/>
            <person name="Coelho S.M."/>
            <person name="Collen J."/>
            <person name="Corre E."/>
            <person name="Da Silva C."/>
            <person name="Delage L."/>
            <person name="Delaroque N."/>
            <person name="Dittami S.M."/>
            <person name="Doulbeau S."/>
            <person name="Elias M."/>
            <person name="Farnham G."/>
            <person name="Gachon C.M."/>
            <person name="Gschloessl B."/>
            <person name="Heesch S."/>
            <person name="Jabbari K."/>
            <person name="Jubin C."/>
            <person name="Kawai H."/>
            <person name="Kimura K."/>
            <person name="Kloareg B."/>
            <person name="Kupper F.C."/>
            <person name="Lang D."/>
            <person name="Le Bail A."/>
            <person name="Leblanc C."/>
            <person name="Lerouge P."/>
            <person name="Lohr M."/>
            <person name="Lopez P.J."/>
            <person name="Martens C."/>
            <person name="Maumus F."/>
            <person name="Michel G."/>
            <person name="Miranda-Saavedra D."/>
            <person name="Morales J."/>
            <person name="Moreau H."/>
            <person name="Motomura T."/>
            <person name="Nagasato C."/>
            <person name="Napoli C.A."/>
            <person name="Nelson D.R."/>
            <person name="Nyvall-Collen P."/>
            <person name="Peters A.F."/>
            <person name="Pommier C."/>
            <person name="Potin P."/>
            <person name="Poulain J."/>
            <person name="Quesneville H."/>
            <person name="Read B."/>
            <person name="Rensing S.A."/>
            <person name="Ritter A."/>
            <person name="Rousvoal S."/>
            <person name="Samanta M."/>
            <person name="Samson G."/>
            <person name="Schroeder D.C."/>
            <person name="Segurens B."/>
            <person name="Strittmatter M."/>
            <person name="Tonon T."/>
            <person name="Tregear J.W."/>
            <person name="Valentin K."/>
            <person name="von Dassow P."/>
            <person name="Yamagishi T."/>
            <person name="Van de Peer Y."/>
            <person name="Wincker P."/>
        </authorList>
    </citation>
    <scope>NUCLEOTIDE SEQUENCE [LARGE SCALE GENOMIC DNA]</scope>
    <source>
        <strain evidence="9">Ec32 / CCAP1310/4</strain>
    </source>
</reference>
<evidence type="ECO:0000256" key="1">
    <source>
        <dbReference type="ARBA" id="ARBA00022722"/>
    </source>
</evidence>
<keyword evidence="5" id="KW-0227">DNA damage</keyword>
<dbReference type="SMART" id="SM00990">
    <property type="entry name" value="VRR_NUC"/>
    <property type="match status" value="1"/>
</dbReference>
<dbReference type="Pfam" id="PF08774">
    <property type="entry name" value="VRR_NUC"/>
    <property type="match status" value="1"/>
</dbReference>
<comment type="subcellular location">
    <subcellularLocation>
        <location evidence="5">Nucleus</location>
    </subcellularLocation>
</comment>
<dbReference type="GO" id="GO:0004528">
    <property type="term" value="F:phosphodiesterase I activity"/>
    <property type="evidence" value="ECO:0007669"/>
    <property type="project" value="UniProtKB-EC"/>
</dbReference>
<dbReference type="InParanoid" id="D7G0C7"/>
<dbReference type="GO" id="GO:0070336">
    <property type="term" value="F:flap-structured DNA binding"/>
    <property type="evidence" value="ECO:0007669"/>
    <property type="project" value="TreeGrafter"/>
</dbReference>